<dbReference type="SUPFAM" id="SSF53067">
    <property type="entry name" value="Actin-like ATPase domain"/>
    <property type="match status" value="2"/>
</dbReference>
<evidence type="ECO:0000313" key="6">
    <source>
        <dbReference type="EMBL" id="NML48640.1"/>
    </source>
</evidence>
<feature type="coiled-coil region" evidence="5">
    <location>
        <begin position="509"/>
        <end position="563"/>
    </location>
</feature>
<dbReference type="InterPro" id="IPR042030">
    <property type="entry name" value="HscC_NBD"/>
</dbReference>
<dbReference type="CDD" id="cd10235">
    <property type="entry name" value="ASKHA_NBD_HSP70_HscC"/>
    <property type="match status" value="1"/>
</dbReference>
<evidence type="ECO:0000313" key="7">
    <source>
        <dbReference type="Proteomes" id="UP000541185"/>
    </source>
</evidence>
<proteinExistence type="inferred from homology"/>
<dbReference type="SUPFAM" id="SSF100920">
    <property type="entry name" value="Heat shock protein 70kD (HSP70), peptide-binding domain"/>
    <property type="match status" value="1"/>
</dbReference>
<dbReference type="PROSITE" id="PS00297">
    <property type="entry name" value="HSP70_1"/>
    <property type="match status" value="1"/>
</dbReference>
<evidence type="ECO:0000256" key="5">
    <source>
        <dbReference type="SAM" id="Coils"/>
    </source>
</evidence>
<dbReference type="Gene3D" id="3.30.420.40">
    <property type="match status" value="2"/>
</dbReference>
<comment type="similarity">
    <text evidence="1 4">Belongs to the heat shock protein 70 family.</text>
</comment>
<keyword evidence="2 4" id="KW-0547">Nucleotide-binding</keyword>
<dbReference type="AlphaFoldDB" id="A0A848HGQ8"/>
<comment type="caution">
    <text evidence="6">The sequence shown here is derived from an EMBL/GenBank/DDBJ whole genome shotgun (WGS) entry which is preliminary data.</text>
</comment>
<dbReference type="PANTHER" id="PTHR19375">
    <property type="entry name" value="HEAT SHOCK PROTEIN 70KDA"/>
    <property type="match status" value="1"/>
</dbReference>
<accession>A0A848HGQ8</accession>
<dbReference type="FunFam" id="3.30.420.40:FF:000144">
    <property type="entry name" value="Molecular chaperone HscC"/>
    <property type="match status" value="1"/>
</dbReference>
<dbReference type="PROSITE" id="PS00329">
    <property type="entry name" value="HSP70_2"/>
    <property type="match status" value="1"/>
</dbReference>
<dbReference type="PRINTS" id="PR00301">
    <property type="entry name" value="HEATSHOCK70"/>
</dbReference>
<evidence type="ECO:0000256" key="1">
    <source>
        <dbReference type="ARBA" id="ARBA00007381"/>
    </source>
</evidence>
<dbReference type="Gene3D" id="2.60.34.10">
    <property type="entry name" value="Substrate Binding Domain Of DNAk, Chain A, domain 1"/>
    <property type="match status" value="1"/>
</dbReference>
<reference evidence="6 7" key="1">
    <citation type="submission" date="2020-04" db="EMBL/GenBank/DDBJ databases">
        <title>Ramlibacter sp. G-1-2-2 isolated from soil.</title>
        <authorList>
            <person name="Dahal R.H."/>
        </authorList>
    </citation>
    <scope>NUCLEOTIDE SEQUENCE [LARGE SCALE GENOMIC DNA]</scope>
    <source>
        <strain evidence="6 7">G-1-2-2</strain>
    </source>
</reference>
<dbReference type="GO" id="GO:0005524">
    <property type="term" value="F:ATP binding"/>
    <property type="evidence" value="ECO:0007669"/>
    <property type="project" value="UniProtKB-KW"/>
</dbReference>
<evidence type="ECO:0000256" key="2">
    <source>
        <dbReference type="ARBA" id="ARBA00022741"/>
    </source>
</evidence>
<gene>
    <name evidence="6" type="ORF">HHL11_33200</name>
</gene>
<keyword evidence="5" id="KW-0175">Coiled coil</keyword>
<dbReference type="InterPro" id="IPR013126">
    <property type="entry name" value="Hsp_70_fam"/>
</dbReference>
<keyword evidence="3 4" id="KW-0067">ATP-binding</keyword>
<evidence type="ECO:0000256" key="3">
    <source>
        <dbReference type="ARBA" id="ARBA00022840"/>
    </source>
</evidence>
<dbReference type="Gene3D" id="3.90.640.10">
    <property type="entry name" value="Actin, Chain A, domain 4"/>
    <property type="match status" value="1"/>
</dbReference>
<dbReference type="PROSITE" id="PS01036">
    <property type="entry name" value="HSP70_3"/>
    <property type="match status" value="1"/>
</dbReference>
<dbReference type="GO" id="GO:0140662">
    <property type="term" value="F:ATP-dependent protein folding chaperone"/>
    <property type="evidence" value="ECO:0007669"/>
    <property type="project" value="InterPro"/>
</dbReference>
<organism evidence="6 7">
    <name type="scientific">Ramlibacter agri</name>
    <dbReference type="NCBI Taxonomy" id="2728837"/>
    <lineage>
        <taxon>Bacteria</taxon>
        <taxon>Pseudomonadati</taxon>
        <taxon>Pseudomonadota</taxon>
        <taxon>Betaproteobacteria</taxon>
        <taxon>Burkholderiales</taxon>
        <taxon>Comamonadaceae</taxon>
        <taxon>Ramlibacter</taxon>
    </lineage>
</organism>
<dbReference type="EMBL" id="JABBFX010000006">
    <property type="protein sequence ID" value="NML48640.1"/>
    <property type="molecule type" value="Genomic_DNA"/>
</dbReference>
<evidence type="ECO:0000256" key="4">
    <source>
        <dbReference type="RuleBase" id="RU003322"/>
    </source>
</evidence>
<name>A0A848HGQ8_9BURK</name>
<dbReference type="InterPro" id="IPR043129">
    <property type="entry name" value="ATPase_NBD"/>
</dbReference>
<dbReference type="RefSeq" id="WP_169422971.1">
    <property type="nucleotide sequence ID" value="NZ_JABBFX010000006.1"/>
</dbReference>
<dbReference type="InterPro" id="IPR029047">
    <property type="entry name" value="HSP70_peptide-bd_sf"/>
</dbReference>
<dbReference type="InterPro" id="IPR018181">
    <property type="entry name" value="Heat_shock_70_CS"/>
</dbReference>
<keyword evidence="7" id="KW-1185">Reference proteome</keyword>
<dbReference type="Pfam" id="PF00012">
    <property type="entry name" value="HSP70"/>
    <property type="match status" value="2"/>
</dbReference>
<protein>
    <submittedName>
        <fullName evidence="6">Molecular chaperone HscC</fullName>
    </submittedName>
</protein>
<dbReference type="Proteomes" id="UP000541185">
    <property type="component" value="Unassembled WGS sequence"/>
</dbReference>
<sequence length="574" mass="62464">MIVGIDLGTTNSLVAVWRDGKPQLLPNALGEVLTPSCVSVDEDGSILVGRAARERVQTHPDRTARAFKRAMGSNKTFALGKQSFRPEELSALVLKSLKADAEAALGEPVTEAIITVPAYFSDAQRKATRAAGQLAGLKVERLLNEPTAASLAYGIHQLGAETRFLVFDLGGGTFDVSILEMFEGVMEVRASAGDNFLGGEDFVDALVDRFFAEHELSPNLRRNALFMQRLAGQAEAAKCALSTSASATMLVSQDDRTLRLEITEALLADAGASLLKRLRAPVERALRDARLRSSELDNIVLAGGATRMPLVRKLVTSMFGRFPALDFNPDEVVALGAAVQAGLKARDAALDDVVMTDVAPYSLGVAVSKKLSATQDSSGHFDPVIERNSPVPISRVKTYWPTKTDQARIDLHIFQGESRMVADNVHLGQLAISLPPGRANDCPVDVRFTYDVNGLLQVEATVQKTGDKFAVLIEGNPGVMDEAEIARRLKALDELKIHPRDMLENRTALARAERIYQMLRGEVREWLANQILVFEAALGTQDRRTVAAAREQLEQQLQEIERNGVLDDEPAPRP</sequence>